<feature type="binding site" evidence="9">
    <location>
        <position position="51"/>
    </location>
    <ligand>
        <name>ATP</name>
        <dbReference type="ChEBI" id="CHEBI:30616"/>
    </ligand>
</feature>
<dbReference type="Gene3D" id="3.30.200.20">
    <property type="entry name" value="Phosphorylase Kinase, domain 1"/>
    <property type="match status" value="1"/>
</dbReference>
<dbReference type="PANTHER" id="PTHR45631:SF182">
    <property type="entry name" value="OS05G0246600 PROTEIN"/>
    <property type="match status" value="1"/>
</dbReference>
<organism evidence="12 13">
    <name type="scientific">Eragrostis curvula</name>
    <name type="common">weeping love grass</name>
    <dbReference type="NCBI Taxonomy" id="38414"/>
    <lineage>
        <taxon>Eukaryota</taxon>
        <taxon>Viridiplantae</taxon>
        <taxon>Streptophyta</taxon>
        <taxon>Embryophyta</taxon>
        <taxon>Tracheophyta</taxon>
        <taxon>Spermatophyta</taxon>
        <taxon>Magnoliopsida</taxon>
        <taxon>Liliopsida</taxon>
        <taxon>Poales</taxon>
        <taxon>Poaceae</taxon>
        <taxon>PACMAD clade</taxon>
        <taxon>Chloridoideae</taxon>
        <taxon>Eragrostideae</taxon>
        <taxon>Eragrostidinae</taxon>
        <taxon>Eragrostis</taxon>
    </lineage>
</organism>
<dbReference type="SMART" id="SM00220">
    <property type="entry name" value="S_TKc"/>
    <property type="match status" value="1"/>
</dbReference>
<gene>
    <name evidence="12" type="ORF">EJB05_01453</name>
</gene>
<dbReference type="PROSITE" id="PS00107">
    <property type="entry name" value="PROTEIN_KINASE_ATP"/>
    <property type="match status" value="1"/>
</dbReference>
<evidence type="ECO:0000259" key="11">
    <source>
        <dbReference type="PROSITE" id="PS50011"/>
    </source>
</evidence>
<proteinExistence type="inferred from homology"/>
<feature type="domain" description="Protein kinase" evidence="11">
    <location>
        <begin position="23"/>
        <end position="301"/>
    </location>
</feature>
<evidence type="ECO:0000256" key="3">
    <source>
        <dbReference type="ARBA" id="ARBA00022553"/>
    </source>
</evidence>
<keyword evidence="3" id="KW-0597">Phosphoprotein</keyword>
<evidence type="ECO:0000256" key="8">
    <source>
        <dbReference type="ARBA" id="ARBA00023170"/>
    </source>
</evidence>
<reference evidence="12 13" key="1">
    <citation type="journal article" date="2019" name="Sci. Rep.">
        <title>A high-quality genome of Eragrostis curvula grass provides insights into Poaceae evolution and supports new strategies to enhance forage quality.</title>
        <authorList>
            <person name="Carballo J."/>
            <person name="Santos B.A.C.M."/>
            <person name="Zappacosta D."/>
            <person name="Garbus I."/>
            <person name="Selva J.P."/>
            <person name="Gallo C.A."/>
            <person name="Diaz A."/>
            <person name="Albertini E."/>
            <person name="Caccamo M."/>
            <person name="Echenique V."/>
        </authorList>
    </citation>
    <scope>NUCLEOTIDE SEQUENCE [LARGE SCALE GENOMIC DNA]</scope>
    <source>
        <strain evidence="13">cv. Victoria</strain>
        <tissue evidence="12">Leaf</tissue>
    </source>
</reference>
<accession>A0A5J9WQ59</accession>
<keyword evidence="7 9" id="KW-0067">ATP-binding</keyword>
<keyword evidence="13" id="KW-1185">Reference proteome</keyword>
<keyword evidence="6" id="KW-0418">Kinase</keyword>
<dbReference type="GO" id="GO:0004674">
    <property type="term" value="F:protein serine/threonine kinase activity"/>
    <property type="evidence" value="ECO:0007669"/>
    <property type="project" value="UniProtKB-KW"/>
</dbReference>
<dbReference type="PROSITE" id="PS00108">
    <property type="entry name" value="PROTEIN_KINASE_ST"/>
    <property type="match status" value="1"/>
</dbReference>
<evidence type="ECO:0000256" key="10">
    <source>
        <dbReference type="RuleBase" id="RU000304"/>
    </source>
</evidence>
<evidence type="ECO:0000256" key="4">
    <source>
        <dbReference type="ARBA" id="ARBA00022679"/>
    </source>
</evidence>
<sequence>ATRATNPFENRRFKYKELKVITHDFKNIIGKGGFGLVYFGKLQDGIPVAVKMRSESSKRGNAEFLAEARHLARVHHKNLVSLIGYCKNRKHLGLVYEFMDGGNLEHRLRGGDVSHGETPLTWLQRLKIALESAYGLEYLHRSCRPPLIHTDVKTQNILLTSNLEAKLSDFGLTRAFSSESKTHTSTRPAGTIGYLDPEYYTTSRLSEKSDVYSFGIVLLVLITGQSAIIDDDDGEKVNIANWVHERLSEGYLDRLIDLRIRGDCDHNSVRKVVDLALQCTQHVGRDRPTMTEVVEGLMESLQMVLCSMQSSSIETSDDSGVAADVQSVDVLEIEEAR</sequence>
<evidence type="ECO:0000256" key="7">
    <source>
        <dbReference type="ARBA" id="ARBA00022840"/>
    </source>
</evidence>
<dbReference type="Gramene" id="TVU50096">
    <property type="protein sequence ID" value="TVU50096"/>
    <property type="gene ID" value="EJB05_01453"/>
</dbReference>
<dbReference type="PANTHER" id="PTHR45631">
    <property type="entry name" value="OS07G0107800 PROTEIN-RELATED"/>
    <property type="match status" value="1"/>
</dbReference>
<keyword evidence="2 10" id="KW-0723">Serine/threonine-protein kinase</keyword>
<dbReference type="PROSITE" id="PS50011">
    <property type="entry name" value="PROTEIN_KINASE_DOM"/>
    <property type="match status" value="1"/>
</dbReference>
<dbReference type="SUPFAM" id="SSF56112">
    <property type="entry name" value="Protein kinase-like (PK-like)"/>
    <property type="match status" value="1"/>
</dbReference>
<dbReference type="AlphaFoldDB" id="A0A5J9WQ59"/>
<dbReference type="GO" id="GO:0005524">
    <property type="term" value="F:ATP binding"/>
    <property type="evidence" value="ECO:0007669"/>
    <property type="project" value="UniProtKB-UniRule"/>
</dbReference>
<comment type="similarity">
    <text evidence="10">Belongs to the protein kinase superfamily.</text>
</comment>
<dbReference type="InterPro" id="IPR008271">
    <property type="entry name" value="Ser/Thr_kinase_AS"/>
</dbReference>
<evidence type="ECO:0000313" key="12">
    <source>
        <dbReference type="EMBL" id="TVU50096.1"/>
    </source>
</evidence>
<dbReference type="FunFam" id="1.10.510.10:FF:000146">
    <property type="entry name" value="LRR receptor-like serine/threonine-protein kinase IOS1"/>
    <property type="match status" value="1"/>
</dbReference>
<dbReference type="OrthoDB" id="1909384at2759"/>
<name>A0A5J9WQ59_9POAL</name>
<dbReference type="EMBL" id="RWGY01000002">
    <property type="protein sequence ID" value="TVU50096.1"/>
    <property type="molecule type" value="Genomic_DNA"/>
</dbReference>
<dbReference type="InterPro" id="IPR001245">
    <property type="entry name" value="Ser-Thr/Tyr_kinase_cat_dom"/>
</dbReference>
<dbReference type="FunFam" id="3.30.200.20:FF:000039">
    <property type="entry name" value="receptor-like protein kinase FERONIA"/>
    <property type="match status" value="1"/>
</dbReference>
<protein>
    <recommendedName>
        <fullName evidence="11">Protein kinase domain-containing protein</fullName>
    </recommendedName>
</protein>
<comment type="subcellular location">
    <subcellularLocation>
        <location evidence="1">Membrane</location>
        <topology evidence="1">Single-pass membrane protein</topology>
    </subcellularLocation>
</comment>
<dbReference type="GO" id="GO:0016020">
    <property type="term" value="C:membrane"/>
    <property type="evidence" value="ECO:0007669"/>
    <property type="project" value="UniProtKB-SubCell"/>
</dbReference>
<evidence type="ECO:0000256" key="1">
    <source>
        <dbReference type="ARBA" id="ARBA00004167"/>
    </source>
</evidence>
<dbReference type="CDD" id="cd14066">
    <property type="entry name" value="STKc_IRAK"/>
    <property type="match status" value="1"/>
</dbReference>
<dbReference type="Proteomes" id="UP000324897">
    <property type="component" value="Chromosome 6"/>
</dbReference>
<evidence type="ECO:0000256" key="2">
    <source>
        <dbReference type="ARBA" id="ARBA00022527"/>
    </source>
</evidence>
<comment type="caution">
    <text evidence="12">The sequence shown here is derived from an EMBL/GenBank/DDBJ whole genome shotgun (WGS) entry which is preliminary data.</text>
</comment>
<evidence type="ECO:0000313" key="13">
    <source>
        <dbReference type="Proteomes" id="UP000324897"/>
    </source>
</evidence>
<keyword evidence="5 9" id="KW-0547">Nucleotide-binding</keyword>
<evidence type="ECO:0000256" key="6">
    <source>
        <dbReference type="ARBA" id="ARBA00022777"/>
    </source>
</evidence>
<evidence type="ECO:0000256" key="5">
    <source>
        <dbReference type="ARBA" id="ARBA00022741"/>
    </source>
</evidence>
<dbReference type="InterPro" id="IPR000719">
    <property type="entry name" value="Prot_kinase_dom"/>
</dbReference>
<keyword evidence="8" id="KW-0675">Receptor</keyword>
<dbReference type="InterPro" id="IPR017441">
    <property type="entry name" value="Protein_kinase_ATP_BS"/>
</dbReference>
<keyword evidence="4" id="KW-0808">Transferase</keyword>
<evidence type="ECO:0000256" key="9">
    <source>
        <dbReference type="PROSITE-ProRule" id="PRU10141"/>
    </source>
</evidence>
<dbReference type="Pfam" id="PF07714">
    <property type="entry name" value="PK_Tyr_Ser-Thr"/>
    <property type="match status" value="1"/>
</dbReference>
<dbReference type="Gene3D" id="1.10.510.10">
    <property type="entry name" value="Transferase(Phosphotransferase) domain 1"/>
    <property type="match status" value="1"/>
</dbReference>
<dbReference type="InterPro" id="IPR011009">
    <property type="entry name" value="Kinase-like_dom_sf"/>
</dbReference>
<feature type="non-terminal residue" evidence="12">
    <location>
        <position position="1"/>
    </location>
</feature>